<protein>
    <submittedName>
        <fullName evidence="1">Uncharacterized protein</fullName>
    </submittedName>
</protein>
<evidence type="ECO:0000313" key="2">
    <source>
        <dbReference type="Proteomes" id="UP001345963"/>
    </source>
</evidence>
<evidence type="ECO:0000313" key="1">
    <source>
        <dbReference type="EMBL" id="MED6246588.1"/>
    </source>
</evidence>
<feature type="non-terminal residue" evidence="1">
    <location>
        <position position="1"/>
    </location>
</feature>
<reference evidence="1 2" key="1">
    <citation type="submission" date="2021-07" db="EMBL/GenBank/DDBJ databases">
        <authorList>
            <person name="Palmer J.M."/>
        </authorList>
    </citation>
    <scope>NUCLEOTIDE SEQUENCE [LARGE SCALE GENOMIC DNA]</scope>
    <source>
        <strain evidence="1 2">AT_MEX2019</strain>
        <tissue evidence="1">Muscle</tissue>
    </source>
</reference>
<sequence>YPVEGIELVQCSTAGTKTTLLLLKLRFDYRPDSPLQYPGVGLTREAEECDPSVVGTHPLVTLLIKGDHYPCLPVQRHCPRPPRNVGALSTMTAPQHPEI</sequence>
<dbReference type="Proteomes" id="UP001345963">
    <property type="component" value="Unassembled WGS sequence"/>
</dbReference>
<proteinExistence type="predicted"/>
<gene>
    <name evidence="1" type="ORF">ATANTOWER_020212</name>
</gene>
<dbReference type="EMBL" id="JAHUTI010043609">
    <property type="protein sequence ID" value="MED6246588.1"/>
    <property type="molecule type" value="Genomic_DNA"/>
</dbReference>
<name>A0ABU7B877_9TELE</name>
<comment type="caution">
    <text evidence="1">The sequence shown here is derived from an EMBL/GenBank/DDBJ whole genome shotgun (WGS) entry which is preliminary data.</text>
</comment>
<accession>A0ABU7B877</accession>
<keyword evidence="2" id="KW-1185">Reference proteome</keyword>
<organism evidence="1 2">
    <name type="scientific">Ataeniobius toweri</name>
    <dbReference type="NCBI Taxonomy" id="208326"/>
    <lineage>
        <taxon>Eukaryota</taxon>
        <taxon>Metazoa</taxon>
        <taxon>Chordata</taxon>
        <taxon>Craniata</taxon>
        <taxon>Vertebrata</taxon>
        <taxon>Euteleostomi</taxon>
        <taxon>Actinopterygii</taxon>
        <taxon>Neopterygii</taxon>
        <taxon>Teleostei</taxon>
        <taxon>Neoteleostei</taxon>
        <taxon>Acanthomorphata</taxon>
        <taxon>Ovalentaria</taxon>
        <taxon>Atherinomorphae</taxon>
        <taxon>Cyprinodontiformes</taxon>
        <taxon>Goodeidae</taxon>
        <taxon>Ataeniobius</taxon>
    </lineage>
</organism>